<sequence>MIWTLADLGDQTGRTFAVTGATSGLGRETALQLALAGGRVILAGRSPEKIKATADAIHRQSPKAELESLVVDLADLASVRRAAARSVRLGAIDVLVNNAGVMATPHQRTADGLDLQMATNHFGPFLFTGLLLPQLVATGAGRVVMVSSAMHHLARSAPLGDPRDASGPYRRWPVYAQTKLANLLTTFELQRRSDAEGLGLQALAAHPGYSATNLLSYGQTMRQGGPLASVFDATARATAQSAAMGALPILMAATADLPGGTFCGPSGFRELRGLPHIVTPSRLARSGNAQRAMWRLSEETVGLRWP</sequence>
<gene>
    <name evidence="3" type="ORF">GCM10009668_38760</name>
</gene>
<dbReference type="InterPro" id="IPR036291">
    <property type="entry name" value="NAD(P)-bd_dom_sf"/>
</dbReference>
<evidence type="ECO:0000313" key="3">
    <source>
        <dbReference type="EMBL" id="GAA1113127.1"/>
    </source>
</evidence>
<dbReference type="InterPro" id="IPR002347">
    <property type="entry name" value="SDR_fam"/>
</dbReference>
<organism evidence="3 4">
    <name type="scientific">Nocardioides dubius</name>
    <dbReference type="NCBI Taxonomy" id="317019"/>
    <lineage>
        <taxon>Bacteria</taxon>
        <taxon>Bacillati</taxon>
        <taxon>Actinomycetota</taxon>
        <taxon>Actinomycetes</taxon>
        <taxon>Propionibacteriales</taxon>
        <taxon>Nocardioidaceae</taxon>
        <taxon>Nocardioides</taxon>
    </lineage>
</organism>
<dbReference type="PRINTS" id="PR00081">
    <property type="entry name" value="GDHRDH"/>
</dbReference>
<dbReference type="EMBL" id="BAAALG010000016">
    <property type="protein sequence ID" value="GAA1113127.1"/>
    <property type="molecule type" value="Genomic_DNA"/>
</dbReference>
<reference evidence="3 4" key="1">
    <citation type="journal article" date="2019" name="Int. J. Syst. Evol. Microbiol.">
        <title>The Global Catalogue of Microorganisms (GCM) 10K type strain sequencing project: providing services to taxonomists for standard genome sequencing and annotation.</title>
        <authorList>
            <consortium name="The Broad Institute Genomics Platform"/>
            <consortium name="The Broad Institute Genome Sequencing Center for Infectious Disease"/>
            <person name="Wu L."/>
            <person name="Ma J."/>
        </authorList>
    </citation>
    <scope>NUCLEOTIDE SEQUENCE [LARGE SCALE GENOMIC DNA]</scope>
    <source>
        <strain evidence="3 4">JCM 13008</strain>
    </source>
</reference>
<dbReference type="NCBIfam" id="NF004846">
    <property type="entry name" value="PRK06197.1"/>
    <property type="match status" value="1"/>
</dbReference>
<name>A0ABN1U2V5_9ACTN</name>
<dbReference type="Pfam" id="PF00106">
    <property type="entry name" value="adh_short"/>
    <property type="match status" value="1"/>
</dbReference>
<dbReference type="SUPFAM" id="SSF51735">
    <property type="entry name" value="NAD(P)-binding Rossmann-fold domains"/>
    <property type="match status" value="1"/>
</dbReference>
<accession>A0ABN1U2V5</accession>
<dbReference type="RefSeq" id="WP_343996563.1">
    <property type="nucleotide sequence ID" value="NZ_BAAALG010000016.1"/>
</dbReference>
<dbReference type="Gene3D" id="3.40.50.720">
    <property type="entry name" value="NAD(P)-binding Rossmann-like Domain"/>
    <property type="match status" value="1"/>
</dbReference>
<keyword evidence="2" id="KW-0560">Oxidoreductase</keyword>
<dbReference type="PANTHER" id="PTHR24320:SF148">
    <property type="entry name" value="NAD(P)-BINDING ROSSMANN-FOLD SUPERFAMILY PROTEIN"/>
    <property type="match status" value="1"/>
</dbReference>
<evidence type="ECO:0000256" key="1">
    <source>
        <dbReference type="ARBA" id="ARBA00006484"/>
    </source>
</evidence>
<protein>
    <submittedName>
        <fullName evidence="3">SDR family NAD(P)-dependent oxidoreductase</fullName>
    </submittedName>
</protein>
<proteinExistence type="inferred from homology"/>
<evidence type="ECO:0000313" key="4">
    <source>
        <dbReference type="Proteomes" id="UP001501581"/>
    </source>
</evidence>
<dbReference type="Proteomes" id="UP001501581">
    <property type="component" value="Unassembled WGS sequence"/>
</dbReference>
<dbReference type="PANTHER" id="PTHR24320">
    <property type="entry name" value="RETINOL DEHYDROGENASE"/>
    <property type="match status" value="1"/>
</dbReference>
<keyword evidence="4" id="KW-1185">Reference proteome</keyword>
<evidence type="ECO:0000256" key="2">
    <source>
        <dbReference type="ARBA" id="ARBA00023002"/>
    </source>
</evidence>
<comment type="caution">
    <text evidence="3">The sequence shown here is derived from an EMBL/GenBank/DDBJ whole genome shotgun (WGS) entry which is preliminary data.</text>
</comment>
<comment type="similarity">
    <text evidence="1">Belongs to the short-chain dehydrogenases/reductases (SDR) family.</text>
</comment>